<keyword evidence="3" id="KW-1185">Reference proteome</keyword>
<dbReference type="Proteomes" id="UP001497497">
    <property type="component" value="Unassembled WGS sequence"/>
</dbReference>
<dbReference type="EMBL" id="CAXITT010000220">
    <property type="protein sequence ID" value="CAL1536066.1"/>
    <property type="molecule type" value="Genomic_DNA"/>
</dbReference>
<dbReference type="InterPro" id="IPR035897">
    <property type="entry name" value="Toll_tir_struct_dom_sf"/>
</dbReference>
<reference evidence="2 3" key="1">
    <citation type="submission" date="2024-04" db="EMBL/GenBank/DDBJ databases">
        <authorList>
            <consortium name="Genoscope - CEA"/>
            <person name="William W."/>
        </authorList>
    </citation>
    <scope>NUCLEOTIDE SEQUENCE [LARGE SCALE GENOMIC DNA]</scope>
</reference>
<proteinExistence type="predicted"/>
<organism evidence="2 3">
    <name type="scientific">Lymnaea stagnalis</name>
    <name type="common">Great pond snail</name>
    <name type="synonym">Helix stagnalis</name>
    <dbReference type="NCBI Taxonomy" id="6523"/>
    <lineage>
        <taxon>Eukaryota</taxon>
        <taxon>Metazoa</taxon>
        <taxon>Spiralia</taxon>
        <taxon>Lophotrochozoa</taxon>
        <taxon>Mollusca</taxon>
        <taxon>Gastropoda</taxon>
        <taxon>Heterobranchia</taxon>
        <taxon>Euthyneura</taxon>
        <taxon>Panpulmonata</taxon>
        <taxon>Hygrophila</taxon>
        <taxon>Lymnaeoidea</taxon>
        <taxon>Lymnaeidae</taxon>
        <taxon>Lymnaea</taxon>
    </lineage>
</organism>
<evidence type="ECO:0000313" key="2">
    <source>
        <dbReference type="EMBL" id="CAL1536066.1"/>
    </source>
</evidence>
<dbReference type="AlphaFoldDB" id="A0AAV2HTW8"/>
<protein>
    <recommendedName>
        <fullName evidence="4">TIR domain-containing protein</fullName>
    </recommendedName>
</protein>
<feature type="region of interest" description="Disordered" evidence="1">
    <location>
        <begin position="171"/>
        <end position="191"/>
    </location>
</feature>
<feature type="non-terminal residue" evidence="2">
    <location>
        <position position="298"/>
    </location>
</feature>
<comment type="caution">
    <text evidence="2">The sequence shown here is derived from an EMBL/GenBank/DDBJ whole genome shotgun (WGS) entry which is preliminary data.</text>
</comment>
<evidence type="ECO:0000313" key="3">
    <source>
        <dbReference type="Proteomes" id="UP001497497"/>
    </source>
</evidence>
<feature type="non-terminal residue" evidence="2">
    <location>
        <position position="1"/>
    </location>
</feature>
<accession>A0AAV2HTW8</accession>
<evidence type="ECO:0000256" key="1">
    <source>
        <dbReference type="SAM" id="MobiDB-lite"/>
    </source>
</evidence>
<sequence>GLFEDIGEGLIHSRLVVVCMSDQYAASDTCAKEFRYAVKVLKLPVVLAVVGTGNKWRASELGMLSLNCPLVSFQERSDSALDKLVREVGNFLPKGVPLKESEEERRKREKDETNKLIQEQQRLSFQELCELAQRKFLRQISEFSEQLDPTPYPNIILVDFWAEEKKEKEELKSGQKTLPSVSRRKRSHLPNGPTDFYDEQFCVHLLCEHEEGWHMSGKAVPLSENFGRNIDQYVPYIARITTIAKYSKKMVLNSQATDVGRSYLKWLEENPTVKTTTDFCESYGSLRQVIRDVDPKYH</sequence>
<dbReference type="PANTHER" id="PTHR47508:SF1">
    <property type="entry name" value="NON-SPECIFIC SERINE_THREONINE PROTEIN KINASE"/>
    <property type="match status" value="1"/>
</dbReference>
<gene>
    <name evidence="2" type="ORF">GSLYS_00009979001</name>
</gene>
<name>A0AAV2HTW8_LYMST</name>
<dbReference type="PANTHER" id="PTHR47508">
    <property type="entry name" value="SAM DOMAIN-CONTAINING PROTEIN-RELATED"/>
    <property type="match status" value="1"/>
</dbReference>
<dbReference type="SUPFAM" id="SSF52200">
    <property type="entry name" value="Toll/Interleukin receptor TIR domain"/>
    <property type="match status" value="1"/>
</dbReference>
<evidence type="ECO:0008006" key="4">
    <source>
        <dbReference type="Google" id="ProtNLM"/>
    </source>
</evidence>